<keyword evidence="4" id="KW-0067">ATP-binding</keyword>
<keyword evidence="6" id="KW-1278">Translocase</keyword>
<feature type="non-terminal residue" evidence="9">
    <location>
        <position position="1"/>
    </location>
</feature>
<name>A0ABQ6MI72_9STRA</name>
<evidence type="ECO:0000256" key="2">
    <source>
        <dbReference type="ARBA" id="ARBA00022723"/>
    </source>
</evidence>
<organism evidence="9 10">
    <name type="scientific">Tetraparma gracilis</name>
    <dbReference type="NCBI Taxonomy" id="2962635"/>
    <lineage>
        <taxon>Eukaryota</taxon>
        <taxon>Sar</taxon>
        <taxon>Stramenopiles</taxon>
        <taxon>Ochrophyta</taxon>
        <taxon>Bolidophyceae</taxon>
        <taxon>Parmales</taxon>
        <taxon>Triparmaceae</taxon>
        <taxon>Tetraparma</taxon>
    </lineage>
</organism>
<dbReference type="InterPro" id="IPR036412">
    <property type="entry name" value="HAD-like_sf"/>
</dbReference>
<gene>
    <name evidence="9" type="ORF">TeGR_g11734</name>
</gene>
<evidence type="ECO:0000256" key="5">
    <source>
        <dbReference type="ARBA" id="ARBA00022842"/>
    </source>
</evidence>
<feature type="transmembrane region" description="Helical" evidence="8">
    <location>
        <begin position="390"/>
        <end position="409"/>
    </location>
</feature>
<dbReference type="InterPro" id="IPR023214">
    <property type="entry name" value="HAD_sf"/>
</dbReference>
<dbReference type="Proteomes" id="UP001165060">
    <property type="component" value="Unassembled WGS sequence"/>
</dbReference>
<evidence type="ECO:0000313" key="10">
    <source>
        <dbReference type="Proteomes" id="UP001165060"/>
    </source>
</evidence>
<evidence type="ECO:0000256" key="4">
    <source>
        <dbReference type="ARBA" id="ARBA00022840"/>
    </source>
</evidence>
<evidence type="ECO:0000256" key="3">
    <source>
        <dbReference type="ARBA" id="ARBA00022741"/>
    </source>
</evidence>
<dbReference type="Gene3D" id="3.40.50.1000">
    <property type="entry name" value="HAD superfamily/HAD-like"/>
    <property type="match status" value="1"/>
</dbReference>
<keyword evidence="8" id="KW-0472">Membrane</keyword>
<keyword evidence="5" id="KW-0460">Magnesium</keyword>
<dbReference type="PANTHER" id="PTHR45630">
    <property type="entry name" value="CATION-TRANSPORTING ATPASE-RELATED"/>
    <property type="match status" value="1"/>
</dbReference>
<feature type="compositionally biased region" description="Basic and acidic residues" evidence="7">
    <location>
        <begin position="160"/>
        <end position="177"/>
    </location>
</feature>
<keyword evidence="8" id="KW-1133">Transmembrane helix</keyword>
<reference evidence="9 10" key="1">
    <citation type="journal article" date="2023" name="Commun. Biol.">
        <title>Genome analysis of Parmales, the sister group of diatoms, reveals the evolutionary specialization of diatoms from phago-mixotrophs to photoautotrophs.</title>
        <authorList>
            <person name="Ban H."/>
            <person name="Sato S."/>
            <person name="Yoshikawa S."/>
            <person name="Yamada K."/>
            <person name="Nakamura Y."/>
            <person name="Ichinomiya M."/>
            <person name="Sato N."/>
            <person name="Blanc-Mathieu R."/>
            <person name="Endo H."/>
            <person name="Kuwata A."/>
            <person name="Ogata H."/>
        </authorList>
    </citation>
    <scope>NUCLEOTIDE SEQUENCE [LARGE SCALE GENOMIC DNA]</scope>
</reference>
<evidence type="ECO:0000256" key="8">
    <source>
        <dbReference type="SAM" id="Phobius"/>
    </source>
</evidence>
<comment type="subcellular location">
    <subcellularLocation>
        <location evidence="1">Membrane</location>
        <topology evidence="1">Multi-pass membrane protein</topology>
    </subcellularLocation>
</comment>
<feature type="compositionally biased region" description="Basic and acidic residues" evidence="7">
    <location>
        <begin position="273"/>
        <end position="283"/>
    </location>
</feature>
<accession>A0ABQ6MI72</accession>
<feature type="region of interest" description="Disordered" evidence="7">
    <location>
        <begin position="261"/>
        <end position="283"/>
    </location>
</feature>
<feature type="region of interest" description="Disordered" evidence="7">
    <location>
        <begin position="150"/>
        <end position="177"/>
    </location>
</feature>
<dbReference type="SUPFAM" id="SSF56784">
    <property type="entry name" value="HAD-like"/>
    <property type="match status" value="1"/>
</dbReference>
<keyword evidence="10" id="KW-1185">Reference proteome</keyword>
<dbReference type="PANTHER" id="PTHR45630:SF6">
    <property type="entry name" value="CATION-TRANSPORTING P-TYPE ATPASE N-TERMINAL DOMAIN-CONTAINING PROTEIN"/>
    <property type="match status" value="1"/>
</dbReference>
<evidence type="ECO:0000256" key="6">
    <source>
        <dbReference type="ARBA" id="ARBA00022967"/>
    </source>
</evidence>
<sequence length="452" mass="48621">YLEASSEGGVMMVGDGLNDVPAMAAASVSVGLFQGYDDGREGEDEDEAALERQFEEADREEEEEERWGGVSYRVNRFLNNCRETVLLTLNGVGDDPIAAGFRVLRSDNVTGALSGEWRRLKVGLAGGEELVKVMAEDEAARKRVLEGGGIVPTTATTDRTTTDRTTTDRTTTDRTTTDRTTSLATSTAMFQSLKPSISCVPKLIRVSVAYASHDKATQQTIALEVLLHVAHQTVLATVGFGEWMWPVMNVLQQGLYDGVDDAGTKPRRGPLRGAERPDTDLRSPRNLATVGLQGAIHAGFLFRAIAKATEWHRGDCLSDAVVVRLAKDNGVGRRVVDAGWGAGEGAIKKRYRPNHKSDTVWFVSGLQSVLISLLCHDGKFSERAVFNRKMVTSAGICSLFLLSLLTPGGGPVGGVAEMKGFTGDMAKQLLGLAAANAISALLVTALVRNFYT</sequence>
<keyword evidence="8" id="KW-0812">Transmembrane</keyword>
<evidence type="ECO:0000256" key="7">
    <source>
        <dbReference type="SAM" id="MobiDB-lite"/>
    </source>
</evidence>
<dbReference type="EMBL" id="BRYB01000278">
    <property type="protein sequence ID" value="GMI26840.1"/>
    <property type="molecule type" value="Genomic_DNA"/>
</dbReference>
<protein>
    <submittedName>
        <fullName evidence="9">Uncharacterized protein</fullName>
    </submittedName>
</protein>
<proteinExistence type="predicted"/>
<keyword evidence="2" id="KW-0479">Metal-binding</keyword>
<comment type="caution">
    <text evidence="9">The sequence shown here is derived from an EMBL/GenBank/DDBJ whole genome shotgun (WGS) entry which is preliminary data.</text>
</comment>
<evidence type="ECO:0000313" key="9">
    <source>
        <dbReference type="EMBL" id="GMI26840.1"/>
    </source>
</evidence>
<feature type="transmembrane region" description="Helical" evidence="8">
    <location>
        <begin position="429"/>
        <end position="451"/>
    </location>
</feature>
<keyword evidence="3" id="KW-0547">Nucleotide-binding</keyword>
<dbReference type="InterPro" id="IPR006544">
    <property type="entry name" value="P-type_TPase_V"/>
</dbReference>
<evidence type="ECO:0000256" key="1">
    <source>
        <dbReference type="ARBA" id="ARBA00004141"/>
    </source>
</evidence>